<keyword evidence="2" id="KW-0812">Transmembrane</keyword>
<keyword evidence="2" id="KW-1133">Transmembrane helix</keyword>
<name>A0A0C9TL63_SPHS4</name>
<evidence type="ECO:0000313" key="3">
    <source>
        <dbReference type="EMBL" id="KIJ30573.1"/>
    </source>
</evidence>
<feature type="compositionally biased region" description="Basic and acidic residues" evidence="1">
    <location>
        <begin position="145"/>
        <end position="158"/>
    </location>
</feature>
<dbReference type="EMBL" id="KN837258">
    <property type="protein sequence ID" value="KIJ30573.1"/>
    <property type="molecule type" value="Genomic_DNA"/>
</dbReference>
<evidence type="ECO:0008006" key="5">
    <source>
        <dbReference type="Google" id="ProtNLM"/>
    </source>
</evidence>
<sequence>MFLRFMFLRLLFFGLCDGRLFIFLRNSLLLQHPTRPCSPRPAFTCHLPRAIPTSLPFPKRICIACTFLLVLAVLVVPAGALATLSASVFASEGCNATFFVADSTSCLLGEGGCAVLGTREETGGWEVPRSETARWGRGTSFPLRNDQRKSSERRGGRT</sequence>
<reference evidence="3 4" key="1">
    <citation type="submission" date="2014-06" db="EMBL/GenBank/DDBJ databases">
        <title>Evolutionary Origins and Diversification of the Mycorrhizal Mutualists.</title>
        <authorList>
            <consortium name="DOE Joint Genome Institute"/>
            <consortium name="Mycorrhizal Genomics Consortium"/>
            <person name="Kohler A."/>
            <person name="Kuo A."/>
            <person name="Nagy L.G."/>
            <person name="Floudas D."/>
            <person name="Copeland A."/>
            <person name="Barry K.W."/>
            <person name="Cichocki N."/>
            <person name="Veneault-Fourrey C."/>
            <person name="LaButti K."/>
            <person name="Lindquist E.A."/>
            <person name="Lipzen A."/>
            <person name="Lundell T."/>
            <person name="Morin E."/>
            <person name="Murat C."/>
            <person name="Riley R."/>
            <person name="Ohm R."/>
            <person name="Sun H."/>
            <person name="Tunlid A."/>
            <person name="Henrissat B."/>
            <person name="Grigoriev I.V."/>
            <person name="Hibbett D.S."/>
            <person name="Martin F."/>
        </authorList>
    </citation>
    <scope>NUCLEOTIDE SEQUENCE [LARGE SCALE GENOMIC DNA]</scope>
    <source>
        <strain evidence="3 4">SS14</strain>
    </source>
</reference>
<proteinExistence type="predicted"/>
<evidence type="ECO:0000256" key="1">
    <source>
        <dbReference type="SAM" id="MobiDB-lite"/>
    </source>
</evidence>
<gene>
    <name evidence="3" type="ORF">M422DRAFT_36492</name>
</gene>
<feature type="region of interest" description="Disordered" evidence="1">
    <location>
        <begin position="128"/>
        <end position="158"/>
    </location>
</feature>
<keyword evidence="4" id="KW-1185">Reference proteome</keyword>
<protein>
    <recommendedName>
        <fullName evidence="5">Transmembrane protein</fullName>
    </recommendedName>
</protein>
<dbReference type="HOGENOM" id="CLU_1670497_0_0_1"/>
<keyword evidence="2" id="KW-0472">Membrane</keyword>
<accession>A0A0C9TL63</accession>
<feature type="transmembrane region" description="Helical" evidence="2">
    <location>
        <begin position="61"/>
        <end position="84"/>
    </location>
</feature>
<evidence type="ECO:0000256" key="2">
    <source>
        <dbReference type="SAM" id="Phobius"/>
    </source>
</evidence>
<evidence type="ECO:0000313" key="4">
    <source>
        <dbReference type="Proteomes" id="UP000054279"/>
    </source>
</evidence>
<organism evidence="3 4">
    <name type="scientific">Sphaerobolus stellatus (strain SS14)</name>
    <dbReference type="NCBI Taxonomy" id="990650"/>
    <lineage>
        <taxon>Eukaryota</taxon>
        <taxon>Fungi</taxon>
        <taxon>Dikarya</taxon>
        <taxon>Basidiomycota</taxon>
        <taxon>Agaricomycotina</taxon>
        <taxon>Agaricomycetes</taxon>
        <taxon>Phallomycetidae</taxon>
        <taxon>Geastrales</taxon>
        <taxon>Sphaerobolaceae</taxon>
        <taxon>Sphaerobolus</taxon>
    </lineage>
</organism>
<dbReference type="Proteomes" id="UP000054279">
    <property type="component" value="Unassembled WGS sequence"/>
</dbReference>
<dbReference type="AlphaFoldDB" id="A0A0C9TL63"/>